<feature type="binding site" evidence="7">
    <location>
        <position position="470"/>
    </location>
    <ligand>
        <name>L-glutamate</name>
        <dbReference type="ChEBI" id="CHEBI:29985"/>
    </ligand>
</feature>
<sequence length="620" mass="68930">MAFKYHSIENAYINGELDQRGNNRRRTRYFTDDDDSDFHNSCFKLSFKEVLLMLLLIFIMFEFMVLSLPLIDVKSSSRNNEHVGLITAKHGAVASELDVCSHIGVDVLKEGGSAVDAAIATELCVGSVNAFSAGIGGGGLMMIRLPNGTVEMIDCRESAPAGASQNMYGRNETLAAIGGLAVGVPGEIRGMKLAHERHGKLPWRRLFEPSIKLCRDGFPVGTELALRLKAYKSLMETDPAFRSIYAPSGRILEEGEMLYRLNFSRSLEIIANNYTEFYEGSIAKSLIREINSRGGIMTEHDFANYQPVMRKPLVGSYRGRKIITSPEPTSGAALLFMLNVLQEYEMSKTGLSGLDLQRIVETIKFGFARRTEMGDPKYFDDAVEHERRVKEIISKEYASIVRRNVSDNHTFGPEYYHPVFDFTEDHGTTHISVVDESEFAVSFTSTINLIWGSQVMDPITGIILNDEMDDFSIPGKPNAFGLWPSPYNFVAPGKRPLSSTVPTIVERNGKFELALGGSGGTRILTAVLQVLLNVYDYDMNILQAISSPRVHQQLLPNVLGMESGFKYELINRLLGIGHVIQLHNIEDRTFSCQVQAVRKFENGTVHAASDFRKTGQAAGY</sequence>
<evidence type="ECO:0000256" key="5">
    <source>
        <dbReference type="ARBA" id="ARBA00047417"/>
    </source>
</evidence>
<dbReference type="PRINTS" id="PR01210">
    <property type="entry name" value="GGTRANSPTASE"/>
</dbReference>
<evidence type="ECO:0000256" key="3">
    <source>
        <dbReference type="ARBA" id="ARBA00005115"/>
    </source>
</evidence>
<dbReference type="Gene3D" id="1.10.246.130">
    <property type="match status" value="1"/>
</dbReference>
<dbReference type="NCBIfam" id="TIGR00066">
    <property type="entry name" value="g_glut_trans"/>
    <property type="match status" value="1"/>
</dbReference>
<reference evidence="10" key="1">
    <citation type="submission" date="2021-06" db="EMBL/GenBank/DDBJ databases">
        <authorList>
            <person name="Kallberg Y."/>
            <person name="Tangrot J."/>
            <person name="Rosling A."/>
        </authorList>
    </citation>
    <scope>NUCLEOTIDE SEQUENCE</scope>
    <source>
        <strain evidence="10">CL551</strain>
    </source>
</reference>
<evidence type="ECO:0000256" key="1">
    <source>
        <dbReference type="ARBA" id="ARBA00001049"/>
    </source>
</evidence>
<proteinExistence type="inferred from homology"/>
<comment type="caution">
    <text evidence="10">The sequence shown here is derived from an EMBL/GenBank/DDBJ whole genome shotgun (WGS) entry which is preliminary data.</text>
</comment>
<dbReference type="GO" id="GO:0000324">
    <property type="term" value="C:fungal-type vacuole"/>
    <property type="evidence" value="ECO:0007669"/>
    <property type="project" value="TreeGrafter"/>
</dbReference>
<feature type="binding site" evidence="7">
    <location>
        <begin position="498"/>
        <end position="499"/>
    </location>
    <ligand>
        <name>L-glutamate</name>
        <dbReference type="ChEBI" id="CHEBI:29985"/>
    </ligand>
</feature>
<evidence type="ECO:0000256" key="6">
    <source>
        <dbReference type="PIRSR" id="PIRSR600101-1"/>
    </source>
</evidence>
<dbReference type="GO" id="GO:0103068">
    <property type="term" value="F:leukotriene C4 gamma-glutamyl transferase activity"/>
    <property type="evidence" value="ECO:0007669"/>
    <property type="project" value="UniProtKB-EC"/>
</dbReference>
<dbReference type="GO" id="GO:0036374">
    <property type="term" value="F:glutathione hydrolase activity"/>
    <property type="evidence" value="ECO:0007669"/>
    <property type="project" value="UniProtKB-UniRule"/>
</dbReference>
<name>A0A9N9AB84_9GLOM</name>
<dbReference type="FunFam" id="3.60.20.40:FF:000001">
    <property type="entry name" value="Gamma-glutamyltranspeptidase 1"/>
    <property type="match status" value="1"/>
</dbReference>
<dbReference type="InterPro" id="IPR000101">
    <property type="entry name" value="GGT_peptidase"/>
</dbReference>
<feature type="binding site" evidence="7">
    <location>
        <position position="520"/>
    </location>
    <ligand>
        <name>L-glutamate</name>
        <dbReference type="ChEBI" id="CHEBI:29985"/>
    </ligand>
</feature>
<protein>
    <recommendedName>
        <fullName evidence="8">Glutathione hydrolase</fullName>
        <ecNumber evidence="8">2.3.2.2</ecNumber>
        <ecNumber evidence="8">3.4.19.13</ecNumber>
    </recommendedName>
    <alternativeName>
        <fullName evidence="8">Gamma-glutamyltransferase</fullName>
    </alternativeName>
    <alternativeName>
        <fullName evidence="8">Gamma-glutamyltranspeptidase</fullName>
    </alternativeName>
</protein>
<accession>A0A9N9AB84</accession>
<feature type="binding site" evidence="7">
    <location>
        <begin position="446"/>
        <end position="448"/>
    </location>
    <ligand>
        <name>L-glutamate</name>
        <dbReference type="ChEBI" id="CHEBI:29985"/>
    </ligand>
</feature>
<feature type="binding site" evidence="7">
    <location>
        <position position="156"/>
    </location>
    <ligand>
        <name>L-glutamate</name>
        <dbReference type="ChEBI" id="CHEBI:29985"/>
    </ligand>
</feature>
<keyword evidence="11" id="KW-1185">Reference proteome</keyword>
<evidence type="ECO:0000256" key="7">
    <source>
        <dbReference type="PIRSR" id="PIRSR600101-2"/>
    </source>
</evidence>
<dbReference type="GO" id="GO:0005886">
    <property type="term" value="C:plasma membrane"/>
    <property type="evidence" value="ECO:0007669"/>
    <property type="project" value="TreeGrafter"/>
</dbReference>
<comment type="similarity">
    <text evidence="4">Belongs to the gamma-glutamyltransferase family.</text>
</comment>
<organism evidence="10 11">
    <name type="scientific">Acaulospora morrowiae</name>
    <dbReference type="NCBI Taxonomy" id="94023"/>
    <lineage>
        <taxon>Eukaryota</taxon>
        <taxon>Fungi</taxon>
        <taxon>Fungi incertae sedis</taxon>
        <taxon>Mucoromycota</taxon>
        <taxon>Glomeromycotina</taxon>
        <taxon>Glomeromycetes</taxon>
        <taxon>Diversisporales</taxon>
        <taxon>Acaulosporaceae</taxon>
        <taxon>Acaulospora</taxon>
    </lineage>
</organism>
<comment type="pathway">
    <text evidence="3 8">Sulfur metabolism; glutathione metabolism.</text>
</comment>
<comment type="catalytic activity">
    <reaction evidence="1 8">
        <text>an S-substituted glutathione + H2O = an S-substituted L-cysteinylglycine + L-glutamate</text>
        <dbReference type="Rhea" id="RHEA:59468"/>
        <dbReference type="ChEBI" id="CHEBI:15377"/>
        <dbReference type="ChEBI" id="CHEBI:29985"/>
        <dbReference type="ChEBI" id="CHEBI:90779"/>
        <dbReference type="ChEBI" id="CHEBI:143103"/>
        <dbReference type="EC" id="3.4.19.13"/>
    </reaction>
</comment>
<evidence type="ECO:0000256" key="2">
    <source>
        <dbReference type="ARBA" id="ARBA00001089"/>
    </source>
</evidence>
<feature type="transmembrane region" description="Helical" evidence="9">
    <location>
        <begin position="50"/>
        <end position="71"/>
    </location>
</feature>
<comment type="function">
    <text evidence="8">Cleaves the gamma-glutamyl peptide bond of glutathione and glutathione conjugates.</text>
</comment>
<dbReference type="EC" id="2.3.2.2" evidence="8"/>
<keyword evidence="8" id="KW-0808">Transferase</keyword>
<keyword evidence="8" id="KW-0378">Hydrolase</keyword>
<dbReference type="PANTHER" id="PTHR11686:SF9">
    <property type="entry name" value="RE13973P"/>
    <property type="match status" value="1"/>
</dbReference>
<dbReference type="Gene3D" id="3.60.20.40">
    <property type="match status" value="1"/>
</dbReference>
<dbReference type="AlphaFoldDB" id="A0A9N9AB84"/>
<keyword evidence="9" id="KW-1133">Transmembrane helix</keyword>
<dbReference type="EMBL" id="CAJVPV010002458">
    <property type="protein sequence ID" value="CAG8526494.1"/>
    <property type="molecule type" value="Genomic_DNA"/>
</dbReference>
<keyword evidence="9" id="KW-0812">Transmembrane</keyword>
<dbReference type="Pfam" id="PF01019">
    <property type="entry name" value="G_glu_transpept"/>
    <property type="match status" value="1"/>
</dbReference>
<dbReference type="FunFam" id="1.10.246.130:FF:000001">
    <property type="entry name" value="Gamma-glutamyltransferase 5 isoform 1"/>
    <property type="match status" value="1"/>
</dbReference>
<dbReference type="InterPro" id="IPR029055">
    <property type="entry name" value="Ntn_hydrolases_N"/>
</dbReference>
<comment type="catalytic activity">
    <reaction evidence="5 8">
        <text>an N-terminal (5-L-glutamyl)-[peptide] + an alpha-amino acid = 5-L-glutamyl amino acid + an N-terminal L-alpha-aminoacyl-[peptide]</text>
        <dbReference type="Rhea" id="RHEA:23904"/>
        <dbReference type="Rhea" id="RHEA-COMP:9780"/>
        <dbReference type="Rhea" id="RHEA-COMP:9795"/>
        <dbReference type="ChEBI" id="CHEBI:77644"/>
        <dbReference type="ChEBI" id="CHEBI:78597"/>
        <dbReference type="ChEBI" id="CHEBI:78599"/>
        <dbReference type="ChEBI" id="CHEBI:78608"/>
        <dbReference type="EC" id="2.3.2.2"/>
    </reaction>
</comment>
<keyword evidence="9" id="KW-0472">Membrane</keyword>
<dbReference type="OrthoDB" id="1081007at2759"/>
<dbReference type="SUPFAM" id="SSF56235">
    <property type="entry name" value="N-terminal nucleophile aminohydrolases (Ntn hydrolases)"/>
    <property type="match status" value="1"/>
</dbReference>
<dbReference type="Proteomes" id="UP000789342">
    <property type="component" value="Unassembled WGS sequence"/>
</dbReference>
<dbReference type="PANTHER" id="PTHR11686">
    <property type="entry name" value="GAMMA GLUTAMYL TRANSPEPTIDASE"/>
    <property type="match status" value="1"/>
</dbReference>
<keyword evidence="8" id="KW-0012">Acyltransferase</keyword>
<comment type="catalytic activity">
    <reaction evidence="2 8">
        <text>glutathione + H2O = L-cysteinylglycine + L-glutamate</text>
        <dbReference type="Rhea" id="RHEA:28807"/>
        <dbReference type="ChEBI" id="CHEBI:15377"/>
        <dbReference type="ChEBI" id="CHEBI:29985"/>
        <dbReference type="ChEBI" id="CHEBI:57925"/>
        <dbReference type="ChEBI" id="CHEBI:61694"/>
        <dbReference type="EC" id="3.4.19.13"/>
    </reaction>
</comment>
<evidence type="ECO:0000313" key="10">
    <source>
        <dbReference type="EMBL" id="CAG8526494.1"/>
    </source>
</evidence>
<evidence type="ECO:0000256" key="4">
    <source>
        <dbReference type="ARBA" id="ARBA00009381"/>
    </source>
</evidence>
<evidence type="ECO:0000256" key="9">
    <source>
        <dbReference type="SAM" id="Phobius"/>
    </source>
</evidence>
<dbReference type="InterPro" id="IPR043138">
    <property type="entry name" value="GGT_lsub"/>
</dbReference>
<dbReference type="EC" id="3.4.19.13" evidence="8"/>
<dbReference type="InterPro" id="IPR043137">
    <property type="entry name" value="GGT_ssub_C"/>
</dbReference>
<evidence type="ECO:0000313" key="11">
    <source>
        <dbReference type="Proteomes" id="UP000789342"/>
    </source>
</evidence>
<feature type="active site" description="Nucleophile" evidence="6">
    <location>
        <position position="428"/>
    </location>
</feature>
<gene>
    <name evidence="10" type="ORF">AMORRO_LOCUS4463</name>
</gene>
<evidence type="ECO:0000256" key="8">
    <source>
        <dbReference type="RuleBase" id="RU368068"/>
    </source>
</evidence>
<dbReference type="GO" id="GO:0006751">
    <property type="term" value="P:glutathione catabolic process"/>
    <property type="evidence" value="ECO:0007669"/>
    <property type="project" value="UniProtKB-UniRule"/>
</dbReference>